<organism evidence="1 3">
    <name type="scientific">Leptospira bourretii</name>
    <dbReference type="NCBI Taxonomy" id="2484962"/>
    <lineage>
        <taxon>Bacteria</taxon>
        <taxon>Pseudomonadati</taxon>
        <taxon>Spirochaetota</taxon>
        <taxon>Spirochaetia</taxon>
        <taxon>Leptospirales</taxon>
        <taxon>Leptospiraceae</taxon>
        <taxon>Leptospira</taxon>
    </lineage>
</organism>
<evidence type="ECO:0000313" key="4">
    <source>
        <dbReference type="Proteomes" id="UP000297918"/>
    </source>
</evidence>
<dbReference type="Pfam" id="PF03683">
    <property type="entry name" value="UPF0175"/>
    <property type="match status" value="1"/>
</dbReference>
<dbReference type="OrthoDB" id="339163at2"/>
<dbReference type="Proteomes" id="UP000297918">
    <property type="component" value="Unassembled WGS sequence"/>
</dbReference>
<dbReference type="EMBL" id="RQFM01000010">
    <property type="protein sequence ID" value="TGK88536.1"/>
    <property type="molecule type" value="Genomic_DNA"/>
</dbReference>
<dbReference type="Proteomes" id="UP000297394">
    <property type="component" value="Unassembled WGS sequence"/>
</dbReference>
<evidence type="ECO:0000313" key="2">
    <source>
        <dbReference type="EMBL" id="TGK89182.1"/>
    </source>
</evidence>
<keyword evidence="4" id="KW-1185">Reference proteome</keyword>
<dbReference type="AlphaFoldDB" id="A0A4R9IJ50"/>
<name>A0A4R9IJ50_9LEPT</name>
<comment type="caution">
    <text evidence="1">The sequence shown here is derived from an EMBL/GenBank/DDBJ whole genome shotgun (WGS) entry which is preliminary data.</text>
</comment>
<proteinExistence type="predicted"/>
<accession>A0A4R9IJ50</accession>
<sequence>MSLLQIEIPDHLLLAINETEDSLKNDLKFEFAKHLFTKGKFTLTQAAEFSSLDLKTFMQKISRDGIPVIDYDSDDLDSELSLLK</sequence>
<dbReference type="InterPro" id="IPR005368">
    <property type="entry name" value="UPF0175"/>
</dbReference>
<protein>
    <submittedName>
        <fullName evidence="1">UPF0175 family protein</fullName>
    </submittedName>
</protein>
<reference evidence="1 3" key="2">
    <citation type="journal article" date="2019" name="PLoS Negl. Trop. Dis.">
        <title>Revisiting the worldwide diversity of Leptospira species in the environment.</title>
        <authorList>
            <person name="Vincent A.T."/>
            <person name="Schiettekatte O."/>
            <person name="Bourhy P."/>
            <person name="Veyrier F.J."/>
            <person name="Picardeau M."/>
        </authorList>
    </citation>
    <scope>NUCLEOTIDE SEQUENCE [LARGE SCALE GENOMIC DNA]</scope>
    <source>
        <strain evidence="1 3">201800280</strain>
        <strain evidence="2">201800281</strain>
    </source>
</reference>
<evidence type="ECO:0000313" key="3">
    <source>
        <dbReference type="Proteomes" id="UP000297394"/>
    </source>
</evidence>
<dbReference type="EMBL" id="RQFL01000031">
    <property type="protein sequence ID" value="TGK89182.1"/>
    <property type="molecule type" value="Genomic_DNA"/>
</dbReference>
<evidence type="ECO:0000313" key="1">
    <source>
        <dbReference type="EMBL" id="TGK88536.1"/>
    </source>
</evidence>
<dbReference type="RefSeq" id="WP_135747081.1">
    <property type="nucleotide sequence ID" value="NZ_RQFL01000031.1"/>
</dbReference>
<gene>
    <name evidence="1" type="ORF">EHQ23_06835</name>
    <name evidence="2" type="ORF">EHQ26_19360</name>
</gene>
<reference evidence="2" key="1">
    <citation type="submission" date="2018-10" db="EMBL/GenBank/DDBJ databases">
        <authorList>
            <person name="Vincent A.T."/>
            <person name="Schiettekatte O."/>
            <person name="Bourhy P."/>
            <person name="Veyrier F.J."/>
            <person name="Picardeau M."/>
        </authorList>
    </citation>
    <scope>NUCLEOTIDE SEQUENCE</scope>
    <source>
        <strain evidence="2">201800281</strain>
    </source>
</reference>